<proteinExistence type="predicted"/>
<name>A0A6B3N7U6_9CYAN</name>
<accession>A0A6B3N7U6</accession>
<evidence type="ECO:0000313" key="1">
    <source>
        <dbReference type="EMBL" id="NER26164.1"/>
    </source>
</evidence>
<comment type="caution">
    <text evidence="1">The sequence shown here is derived from an EMBL/GenBank/DDBJ whole genome shotgun (WGS) entry which is preliminary data.</text>
</comment>
<reference evidence="1" key="1">
    <citation type="submission" date="2019-11" db="EMBL/GenBank/DDBJ databases">
        <title>Genomic insights into an expanded diversity of filamentous marine cyanobacteria reveals the extraordinary biosynthetic potential of Moorea and Okeania.</title>
        <authorList>
            <person name="Ferreira Leao T."/>
            <person name="Wang M."/>
            <person name="Moss N."/>
            <person name="Da Silva R."/>
            <person name="Sanders J."/>
            <person name="Nurk S."/>
            <person name="Gurevich A."/>
            <person name="Humphrey G."/>
            <person name="Reher R."/>
            <person name="Zhu Q."/>
            <person name="Belda-Ferre P."/>
            <person name="Glukhov E."/>
            <person name="Rex R."/>
            <person name="Dorrestein P.C."/>
            <person name="Knight R."/>
            <person name="Pevzner P."/>
            <person name="Gerwick W.H."/>
            <person name="Gerwick L."/>
        </authorList>
    </citation>
    <scope>NUCLEOTIDE SEQUENCE</scope>
    <source>
        <strain evidence="1">SIO1C4</strain>
    </source>
</reference>
<sequence>MAWEAYNLDQIAHDLVFEHCNKGAHNQAYKMRTAASYGLERFWGEQLRLYDKKKKVYYPTAASNYWADTWQRFCQLLAPSGIILPDDQVEPTNREAIKSITDKLWTFDQKQRKVALAVLIQLCDCMVWWSQRYKPAKSDNDMEGDEDE</sequence>
<protein>
    <submittedName>
        <fullName evidence="1">Uncharacterized protein</fullName>
    </submittedName>
</protein>
<gene>
    <name evidence="1" type="ORF">F6J89_00435</name>
</gene>
<dbReference type="EMBL" id="JAAHFQ010000005">
    <property type="protein sequence ID" value="NER26164.1"/>
    <property type="molecule type" value="Genomic_DNA"/>
</dbReference>
<organism evidence="1">
    <name type="scientific">Symploca sp. SIO1C4</name>
    <dbReference type="NCBI Taxonomy" id="2607765"/>
    <lineage>
        <taxon>Bacteria</taxon>
        <taxon>Bacillati</taxon>
        <taxon>Cyanobacteriota</taxon>
        <taxon>Cyanophyceae</taxon>
        <taxon>Coleofasciculales</taxon>
        <taxon>Coleofasciculaceae</taxon>
        <taxon>Symploca</taxon>
    </lineage>
</organism>
<dbReference type="AlphaFoldDB" id="A0A6B3N7U6"/>